<evidence type="ECO:0000256" key="1">
    <source>
        <dbReference type="SAM" id="MobiDB-lite"/>
    </source>
</evidence>
<keyword evidence="4" id="KW-1185">Reference proteome</keyword>
<gene>
    <name evidence="3" type="ORF">QQS21_012189</name>
</gene>
<accession>A0AAJ0CG69</accession>
<comment type="caution">
    <text evidence="3">The sequence shown here is derived from an EMBL/GenBank/DDBJ whole genome shotgun (WGS) entry which is preliminary data.</text>
</comment>
<reference evidence="3" key="1">
    <citation type="submission" date="2023-06" db="EMBL/GenBank/DDBJ databases">
        <title>Conoideocrella luteorostrata (Hypocreales: Clavicipitaceae), a potential biocontrol fungus for elongate hemlock scale in United States Christmas tree production areas.</title>
        <authorList>
            <person name="Barrett H."/>
            <person name="Lovett B."/>
            <person name="Macias A.M."/>
            <person name="Stajich J.E."/>
            <person name="Kasson M.T."/>
        </authorList>
    </citation>
    <scope>NUCLEOTIDE SEQUENCE</scope>
    <source>
        <strain evidence="3">ARSEF 14590</strain>
    </source>
</reference>
<organism evidence="3 4">
    <name type="scientific">Conoideocrella luteorostrata</name>
    <dbReference type="NCBI Taxonomy" id="1105319"/>
    <lineage>
        <taxon>Eukaryota</taxon>
        <taxon>Fungi</taxon>
        <taxon>Dikarya</taxon>
        <taxon>Ascomycota</taxon>
        <taxon>Pezizomycotina</taxon>
        <taxon>Sordariomycetes</taxon>
        <taxon>Hypocreomycetidae</taxon>
        <taxon>Hypocreales</taxon>
        <taxon>Clavicipitaceae</taxon>
        <taxon>Conoideocrella</taxon>
    </lineage>
</organism>
<keyword evidence="2" id="KW-0812">Transmembrane</keyword>
<sequence length="312" mass="35803">MKKFPRDKTARKRYLPIKPSARHPDNDIQLKLSGKGDKLPKDSYINTGTVLTTKLEALRPFKTPAQRHFELSKSSYEKLIETAKYTAKHSAPAQPQTRIVPVSEDSERRLRDMLYHRAFQSTSGMPAGGWTPGVVRLPGSLHDGHRIPQLQRQWAIPAVSRGTVVEQSRHDERTSLLPYHHMQNRVANQRPRRYFPPICRIYTDASFLNLSGVEWRKLLWIVVRLAIFIGLWYGIYWLGVKAVQSILAGWQWLENHVNSLATTIKDWFTTLFGQVDSLATTIKDWFTTLLGQVNSLATTIKDWFMTLLGQGQ</sequence>
<feature type="region of interest" description="Disordered" evidence="1">
    <location>
        <begin position="1"/>
        <end position="37"/>
    </location>
</feature>
<evidence type="ECO:0000313" key="4">
    <source>
        <dbReference type="Proteomes" id="UP001251528"/>
    </source>
</evidence>
<evidence type="ECO:0000313" key="3">
    <source>
        <dbReference type="EMBL" id="KAK2590136.1"/>
    </source>
</evidence>
<dbReference type="EMBL" id="JASWJB010000481">
    <property type="protein sequence ID" value="KAK2590136.1"/>
    <property type="molecule type" value="Genomic_DNA"/>
</dbReference>
<name>A0AAJ0CG69_9HYPO</name>
<feature type="compositionally biased region" description="Basic and acidic residues" evidence="1">
    <location>
        <begin position="22"/>
        <end position="37"/>
    </location>
</feature>
<dbReference type="AlphaFoldDB" id="A0AAJ0CG69"/>
<keyword evidence="2" id="KW-0472">Membrane</keyword>
<protein>
    <submittedName>
        <fullName evidence="3">Uncharacterized protein</fullName>
    </submittedName>
</protein>
<dbReference type="PANTHER" id="PTHR37048:SF2">
    <property type="entry name" value="QUESTIONABLE PROTEIN"/>
    <property type="match status" value="1"/>
</dbReference>
<proteinExistence type="predicted"/>
<evidence type="ECO:0000256" key="2">
    <source>
        <dbReference type="SAM" id="Phobius"/>
    </source>
</evidence>
<feature type="transmembrane region" description="Helical" evidence="2">
    <location>
        <begin position="218"/>
        <end position="238"/>
    </location>
</feature>
<dbReference type="Proteomes" id="UP001251528">
    <property type="component" value="Unassembled WGS sequence"/>
</dbReference>
<keyword evidence="2" id="KW-1133">Transmembrane helix</keyword>
<dbReference type="PANTHER" id="PTHR37048">
    <property type="entry name" value="QUESTIONABLE PROTEIN"/>
    <property type="match status" value="1"/>
</dbReference>